<evidence type="ECO:0000313" key="3">
    <source>
        <dbReference type="Proteomes" id="UP001168380"/>
    </source>
</evidence>
<keyword evidence="1" id="KW-0472">Membrane</keyword>
<feature type="transmembrane region" description="Helical" evidence="1">
    <location>
        <begin position="67"/>
        <end position="94"/>
    </location>
</feature>
<reference evidence="2" key="1">
    <citation type="submission" date="2023-07" db="EMBL/GenBank/DDBJ databases">
        <title>Gilvimarinus algae sp. nov., isolated from the surface of Kelp.</title>
        <authorList>
            <person name="Sun Y.Y."/>
            <person name="Gong Y."/>
            <person name="Du Z.J."/>
        </authorList>
    </citation>
    <scope>NUCLEOTIDE SEQUENCE</scope>
    <source>
        <strain evidence="2">SDUM040014</strain>
    </source>
</reference>
<sequence>MARTACDFVKGAKAAWYCDHCDTKYSEQCIPDGTNAMWGRAGPVCILCHSPLIPADDPRLQLPFWQVLPYLFIYPLHINALLVMLVGVGGIFALGNGLLAISYALIFSIILVKYYVSLLADRAQGRRWPPGLITLAKPDPHWLFLQMVVIYALFAAAIVAAAILADVRVALGVGALVAAALPASIMILALEKNCLRAANPLDIINLIGAMGFGPYIALWILTAVIGLGPVALEHWLIPALDTSYHFAVAVGAGIYFSMVIHALMGYALYQYRDAIGIVDMASEEKSLDEPAFQRARSLGAVIVLEKTGDYVRAREQMRSLLDICRDDLDLHRHYQRLLLNTQDEQAIARHTDYLAGLLLEAGRQGEAVALLRQTSERQSDYRIASAAVAAAAAEALGKAKEYRLLVKLLANLHKRVAPDQSVATAYTLLAKALAGPLGEPEKARAVAAYILKHYPQAPQAKSLKRLVRV</sequence>
<keyword evidence="1" id="KW-0812">Transmembrane</keyword>
<feature type="transmembrane region" description="Helical" evidence="1">
    <location>
        <begin position="141"/>
        <end position="163"/>
    </location>
</feature>
<feature type="transmembrane region" description="Helical" evidence="1">
    <location>
        <begin position="169"/>
        <end position="191"/>
    </location>
</feature>
<dbReference type="EMBL" id="JAULRT010000047">
    <property type="protein sequence ID" value="MDO3381961.1"/>
    <property type="molecule type" value="Genomic_DNA"/>
</dbReference>
<feature type="transmembrane region" description="Helical" evidence="1">
    <location>
        <begin position="244"/>
        <end position="269"/>
    </location>
</feature>
<accession>A0ABT8TCX0</accession>
<name>A0ABT8TCX0_9GAMM</name>
<keyword evidence="3" id="KW-1185">Reference proteome</keyword>
<feature type="transmembrane region" description="Helical" evidence="1">
    <location>
        <begin position="203"/>
        <end position="232"/>
    </location>
</feature>
<organism evidence="2 3">
    <name type="scientific">Gilvimarinus algae</name>
    <dbReference type="NCBI Taxonomy" id="3058037"/>
    <lineage>
        <taxon>Bacteria</taxon>
        <taxon>Pseudomonadati</taxon>
        <taxon>Pseudomonadota</taxon>
        <taxon>Gammaproteobacteria</taxon>
        <taxon>Cellvibrionales</taxon>
        <taxon>Cellvibrionaceae</taxon>
        <taxon>Gilvimarinus</taxon>
    </lineage>
</organism>
<keyword evidence="1" id="KW-1133">Transmembrane helix</keyword>
<proteinExistence type="predicted"/>
<protein>
    <submittedName>
        <fullName evidence="2">Uncharacterized protein</fullName>
    </submittedName>
</protein>
<dbReference type="RefSeq" id="WP_302712115.1">
    <property type="nucleotide sequence ID" value="NZ_JAULRT010000047.1"/>
</dbReference>
<gene>
    <name evidence="2" type="ORF">QWI16_07205</name>
</gene>
<evidence type="ECO:0000256" key="1">
    <source>
        <dbReference type="SAM" id="Phobius"/>
    </source>
</evidence>
<feature type="transmembrane region" description="Helical" evidence="1">
    <location>
        <begin position="100"/>
        <end position="120"/>
    </location>
</feature>
<comment type="caution">
    <text evidence="2">The sequence shown here is derived from an EMBL/GenBank/DDBJ whole genome shotgun (WGS) entry which is preliminary data.</text>
</comment>
<evidence type="ECO:0000313" key="2">
    <source>
        <dbReference type="EMBL" id="MDO3381961.1"/>
    </source>
</evidence>
<dbReference type="Proteomes" id="UP001168380">
    <property type="component" value="Unassembled WGS sequence"/>
</dbReference>